<reference evidence="1 2" key="1">
    <citation type="submission" date="2017-11" db="EMBL/GenBank/DDBJ databases">
        <title>Genomic Encyclopedia of Archaeal and Bacterial Type Strains, Phase II (KMG-II): From Individual Species to Whole Genera.</title>
        <authorList>
            <person name="Goeker M."/>
        </authorList>
    </citation>
    <scope>NUCLEOTIDE SEQUENCE [LARGE SCALE GENOMIC DNA]</scope>
    <source>
        <strain evidence="1 2">DSM 25625</strain>
    </source>
</reference>
<organism evidence="1 2">
    <name type="scientific">Compostimonas suwonensis</name>
    <dbReference type="NCBI Taxonomy" id="1048394"/>
    <lineage>
        <taxon>Bacteria</taxon>
        <taxon>Bacillati</taxon>
        <taxon>Actinomycetota</taxon>
        <taxon>Actinomycetes</taxon>
        <taxon>Micrococcales</taxon>
        <taxon>Microbacteriaceae</taxon>
        <taxon>Compostimonas</taxon>
    </lineage>
</organism>
<dbReference type="AlphaFoldDB" id="A0A2M9C599"/>
<accession>A0A2M9C599</accession>
<comment type="caution">
    <text evidence="1">The sequence shown here is derived from an EMBL/GenBank/DDBJ whole genome shotgun (WGS) entry which is preliminary data.</text>
</comment>
<evidence type="ECO:0008006" key="3">
    <source>
        <dbReference type="Google" id="ProtNLM"/>
    </source>
</evidence>
<dbReference type="RefSeq" id="WP_100343568.1">
    <property type="nucleotide sequence ID" value="NZ_PGFB01000001.1"/>
</dbReference>
<dbReference type="EMBL" id="PGFB01000001">
    <property type="protein sequence ID" value="PJJ65711.1"/>
    <property type="molecule type" value="Genomic_DNA"/>
</dbReference>
<protein>
    <recommendedName>
        <fullName evidence="3">Spermidine/putrescine ABC transporter substrate-binding protein</fullName>
    </recommendedName>
</protein>
<name>A0A2M9C599_9MICO</name>
<evidence type="ECO:0000313" key="1">
    <source>
        <dbReference type="EMBL" id="PJJ65711.1"/>
    </source>
</evidence>
<dbReference type="OrthoDB" id="4988283at2"/>
<keyword evidence="2" id="KW-1185">Reference proteome</keyword>
<evidence type="ECO:0000313" key="2">
    <source>
        <dbReference type="Proteomes" id="UP000230161"/>
    </source>
</evidence>
<gene>
    <name evidence="1" type="ORF">CLV54_0748</name>
</gene>
<proteinExistence type="predicted"/>
<sequence>MEPSVEGRVSHAVDLWIRWLPRWHPASVATRSRLCRRCFGSPVIAAAGLADDVPHAVQHAFSTRMKRIVDDAVESYTSKNLPLLSRELRDLDRRSAALPYRPREGLDPEYDGLDIDPEPLAGQPFLFTLDELAEDEAAEAQLAPQTELTPEEKSALRLEIRLADEYANEIGALVCRELAGHRVRIVEAVDTYVEPQIAQLIADLAVELDSPMRFDGDA</sequence>
<dbReference type="Proteomes" id="UP000230161">
    <property type="component" value="Unassembled WGS sequence"/>
</dbReference>